<dbReference type="PANTHER" id="PTHR47505">
    <property type="entry name" value="DNA UTILIZATION PROTEIN YHGH"/>
    <property type="match status" value="1"/>
</dbReference>
<dbReference type="InterPro" id="IPR000836">
    <property type="entry name" value="PRTase_dom"/>
</dbReference>
<evidence type="ECO:0000256" key="1">
    <source>
        <dbReference type="ARBA" id="ARBA00008007"/>
    </source>
</evidence>
<protein>
    <submittedName>
        <fullName evidence="3">ComF family protein</fullName>
    </submittedName>
</protein>
<dbReference type="EMBL" id="QUAJ01000002">
    <property type="protein sequence ID" value="REI42977.1"/>
    <property type="molecule type" value="Genomic_DNA"/>
</dbReference>
<feature type="domain" description="PRTase-CE" evidence="2">
    <location>
        <begin position="117"/>
        <end position="212"/>
    </location>
</feature>
<accession>A0ABX9KKV2</accession>
<dbReference type="Proteomes" id="UP000263486">
    <property type="component" value="Unassembled WGS sequence"/>
</dbReference>
<comment type="caution">
    <text evidence="3">The sequence shown here is derived from an EMBL/GenBank/DDBJ whole genome shotgun (WGS) entry which is preliminary data.</text>
</comment>
<dbReference type="InterPro" id="IPR029057">
    <property type="entry name" value="PRTase-like"/>
</dbReference>
<dbReference type="Pfam" id="PF24390">
    <property type="entry name" value="PRTase-CE"/>
    <property type="match status" value="1"/>
</dbReference>
<dbReference type="InterPro" id="IPR051910">
    <property type="entry name" value="ComF/GntX_DNA_util-trans"/>
</dbReference>
<reference evidence="3 4" key="1">
    <citation type="submission" date="2018-08" db="EMBL/GenBank/DDBJ databases">
        <title>Draft genome sequence of Psychrilyobacter sp. strain SD5 isolated from Black Sea water.</title>
        <authorList>
            <person name="Yadav S."/>
            <person name="Villanueva L."/>
            <person name="Damste J.S.S."/>
        </authorList>
    </citation>
    <scope>NUCLEOTIDE SEQUENCE [LARGE SCALE GENOMIC DNA]</scope>
    <source>
        <strain evidence="3 4">SD5</strain>
    </source>
</reference>
<comment type="similarity">
    <text evidence="1">Belongs to the ComF/GntX family.</text>
</comment>
<dbReference type="CDD" id="cd06223">
    <property type="entry name" value="PRTases_typeI"/>
    <property type="match status" value="1"/>
</dbReference>
<name>A0ABX9KKV2_9FUSO</name>
<sequence length="218" mass="25759">MKSLNHSIIRQLFFKNSCILCPEKAHDNLHYMCYNCHKSLRDTGNLKRFNDIYYLWNYDEKLKKIIEEYKFKNKLYIGELLFGLIGEELDKLIKKEKIDGIIPIPVSHKRLMERGFNQVEELLKFGGYSYIKTSRIKETNHMYELLNSEARRKNIKSAFKIERLKGLKKVLIIDDIITTGSTMKEFITEIKNNNDTIKIVVFTLALSKTAKKINLKMR</sequence>
<dbReference type="PANTHER" id="PTHR47505:SF1">
    <property type="entry name" value="DNA UTILIZATION PROTEIN YHGH"/>
    <property type="match status" value="1"/>
</dbReference>
<organism evidence="3 4">
    <name type="scientific">Psychrilyobacter piezotolerans</name>
    <dbReference type="NCBI Taxonomy" id="2293438"/>
    <lineage>
        <taxon>Bacteria</taxon>
        <taxon>Fusobacteriati</taxon>
        <taxon>Fusobacteriota</taxon>
        <taxon>Fusobacteriia</taxon>
        <taxon>Fusobacteriales</taxon>
        <taxon>Fusobacteriaceae</taxon>
        <taxon>Psychrilyobacter</taxon>
    </lineage>
</organism>
<proteinExistence type="inferred from homology"/>
<dbReference type="Gene3D" id="3.40.50.2020">
    <property type="match status" value="1"/>
</dbReference>
<gene>
    <name evidence="3" type="ORF">DYH56_02185</name>
</gene>
<dbReference type="SUPFAM" id="SSF53271">
    <property type="entry name" value="PRTase-like"/>
    <property type="match status" value="1"/>
</dbReference>
<dbReference type="RefSeq" id="WP_114641208.1">
    <property type="nucleotide sequence ID" value="NZ_JAACIO010000002.1"/>
</dbReference>
<keyword evidence="4" id="KW-1185">Reference proteome</keyword>
<evidence type="ECO:0000259" key="2">
    <source>
        <dbReference type="Pfam" id="PF24390"/>
    </source>
</evidence>
<evidence type="ECO:0000313" key="4">
    <source>
        <dbReference type="Proteomes" id="UP000263486"/>
    </source>
</evidence>
<dbReference type="InterPro" id="IPR056920">
    <property type="entry name" value="PRTase-CE"/>
</dbReference>
<evidence type="ECO:0000313" key="3">
    <source>
        <dbReference type="EMBL" id="REI42977.1"/>
    </source>
</evidence>